<dbReference type="Proteomes" id="UP000035036">
    <property type="component" value="Chromosome"/>
</dbReference>
<dbReference type="Gene3D" id="3.40.50.720">
    <property type="entry name" value="NAD(P)-binding Rossmann-like Domain"/>
    <property type="match status" value="1"/>
</dbReference>
<evidence type="ECO:0000259" key="1">
    <source>
        <dbReference type="Pfam" id="PF01370"/>
    </source>
</evidence>
<feature type="domain" description="NAD-dependent epimerase/dehydratase" evidence="1">
    <location>
        <begin position="6"/>
        <end position="211"/>
    </location>
</feature>
<dbReference type="PANTHER" id="PTHR48079">
    <property type="entry name" value="PROTEIN YEEZ"/>
    <property type="match status" value="1"/>
</dbReference>
<proteinExistence type="predicted"/>
<dbReference type="GO" id="GO:0004029">
    <property type="term" value="F:aldehyde dehydrogenase (NAD+) activity"/>
    <property type="evidence" value="ECO:0007669"/>
    <property type="project" value="TreeGrafter"/>
</dbReference>
<dbReference type="PANTHER" id="PTHR48079:SF6">
    <property type="entry name" value="NAD(P)-BINDING DOMAIN-CONTAINING PROTEIN-RELATED"/>
    <property type="match status" value="1"/>
</dbReference>
<dbReference type="InterPro" id="IPR001509">
    <property type="entry name" value="Epimerase_deHydtase"/>
</dbReference>
<dbReference type="EMBL" id="CP010311">
    <property type="protein sequence ID" value="AJF07406.1"/>
    <property type="molecule type" value="Genomic_DNA"/>
</dbReference>
<sequence>MDRVVIVGCGDIGRRVGRLACAQGAEVVALARSDDKAELLENEGFHAWVGDLNDPSMLPDLPVEESTVFYLAPPPGGGFQDPRTRHFCTVFSEKPPRRLIYLGTSGVYGDCGERAVTEEDPVSPATARARRRLDAEQCFCAWGEERGVDVMRVRVANIYGPGRLPIAHLKAGHPLLREDQAPATSRVHSDDLARALGAVAAAGRGGQVFNVSDAEPCSMTKFFKEVARLTGIPVPEEVDLERAREVMKPLLLNYFTESRILNSDKIVNELGVQWQYPSLREGLPASI</sequence>
<protein>
    <submittedName>
        <fullName evidence="2">NAD-dependent dehydratase</fullName>
    </submittedName>
</protein>
<dbReference type="InterPro" id="IPR051783">
    <property type="entry name" value="NAD(P)-dependent_oxidoreduct"/>
</dbReference>
<accession>A0A0B5FUW0</accession>
<dbReference type="GO" id="GO:0005737">
    <property type="term" value="C:cytoplasm"/>
    <property type="evidence" value="ECO:0007669"/>
    <property type="project" value="TreeGrafter"/>
</dbReference>
<dbReference type="InterPro" id="IPR036291">
    <property type="entry name" value="NAD(P)-bd_dom_sf"/>
</dbReference>
<dbReference type="HOGENOM" id="CLU_007383_11_4_7"/>
<dbReference type="OrthoDB" id="9808276at2"/>
<dbReference type="Pfam" id="PF01370">
    <property type="entry name" value="Epimerase"/>
    <property type="match status" value="1"/>
</dbReference>
<dbReference type="STRING" id="483547.GSUB_13685"/>
<dbReference type="RefSeq" id="WP_040201304.1">
    <property type="nucleotide sequence ID" value="NZ_CP010311.1"/>
</dbReference>
<evidence type="ECO:0000313" key="3">
    <source>
        <dbReference type="Proteomes" id="UP000035036"/>
    </source>
</evidence>
<evidence type="ECO:0000313" key="2">
    <source>
        <dbReference type="EMBL" id="AJF07406.1"/>
    </source>
</evidence>
<dbReference type="AlphaFoldDB" id="A0A0B5FUW0"/>
<dbReference type="KEGG" id="gsb:GSUB_13685"/>
<keyword evidence="3" id="KW-1185">Reference proteome</keyword>
<reference evidence="2 3" key="1">
    <citation type="journal article" date="2015" name="Genome Announc.">
        <title>Genomes of Geoalkalibacter ferrihydriticus Z-0531T and Geoalkalibacter subterraneus Red1T, Two Haloalkaliphilic Metal-Reducing Deltaproteobacteria.</title>
        <authorList>
            <person name="Badalamenti J.P."/>
            <person name="Krajmalnik-Brown R."/>
            <person name="Torres C.I."/>
            <person name="Bond D.R."/>
        </authorList>
    </citation>
    <scope>NUCLEOTIDE SEQUENCE [LARGE SCALE GENOMIC DNA]</scope>
    <source>
        <strain evidence="2 3">Red1</strain>
    </source>
</reference>
<dbReference type="SUPFAM" id="SSF51735">
    <property type="entry name" value="NAD(P)-binding Rossmann-fold domains"/>
    <property type="match status" value="1"/>
</dbReference>
<gene>
    <name evidence="2" type="ORF">GSUB_13685</name>
</gene>
<organism evidence="2 3">
    <name type="scientific">Geoalkalibacter subterraneus</name>
    <dbReference type="NCBI Taxonomy" id="483547"/>
    <lineage>
        <taxon>Bacteria</taxon>
        <taxon>Pseudomonadati</taxon>
        <taxon>Thermodesulfobacteriota</taxon>
        <taxon>Desulfuromonadia</taxon>
        <taxon>Desulfuromonadales</taxon>
        <taxon>Geoalkalibacteraceae</taxon>
        <taxon>Geoalkalibacter</taxon>
    </lineage>
</organism>
<name>A0A0B5FUW0_9BACT</name>